<accession>A0ABX2EJ51</accession>
<dbReference type="InterPro" id="IPR050400">
    <property type="entry name" value="Bact_Cytoskel_RodZ"/>
</dbReference>
<reference evidence="3 4" key="1">
    <citation type="submission" date="2020-05" db="EMBL/GenBank/DDBJ databases">
        <title>Aquincola sp. isolate from soil.</title>
        <authorList>
            <person name="Han J."/>
            <person name="Kim D.-U."/>
        </authorList>
    </citation>
    <scope>NUCLEOTIDE SEQUENCE [LARGE SCALE GENOMIC DNA]</scope>
    <source>
        <strain evidence="3 4">S2</strain>
    </source>
</reference>
<feature type="domain" description="Cytoskeleton protein RodZ-like C-terminal" evidence="2">
    <location>
        <begin position="220"/>
        <end position="289"/>
    </location>
</feature>
<dbReference type="Proteomes" id="UP000737171">
    <property type="component" value="Unassembled WGS sequence"/>
</dbReference>
<dbReference type="RefSeq" id="WP_173124488.1">
    <property type="nucleotide sequence ID" value="NZ_JABRWJ010000005.1"/>
</dbReference>
<keyword evidence="1" id="KW-0812">Transmembrane</keyword>
<dbReference type="CDD" id="cd00093">
    <property type="entry name" value="HTH_XRE"/>
    <property type="match status" value="1"/>
</dbReference>
<dbReference type="Gene3D" id="1.10.260.40">
    <property type="entry name" value="lambda repressor-like DNA-binding domains"/>
    <property type="match status" value="1"/>
</dbReference>
<keyword evidence="1" id="KW-1133">Transmembrane helix</keyword>
<evidence type="ECO:0000313" key="3">
    <source>
        <dbReference type="EMBL" id="NRF68606.1"/>
    </source>
</evidence>
<dbReference type="InterPro" id="IPR010982">
    <property type="entry name" value="Lambda_DNA-bd_dom_sf"/>
</dbReference>
<gene>
    <name evidence="3" type="ORF">HLB44_16545</name>
</gene>
<comment type="caution">
    <text evidence="3">The sequence shown here is derived from an EMBL/GenBank/DDBJ whole genome shotgun (WGS) entry which is preliminary data.</text>
</comment>
<name>A0ABX2EJ51_9BURK</name>
<dbReference type="PANTHER" id="PTHR34475:SF1">
    <property type="entry name" value="CYTOSKELETON PROTEIN RODZ"/>
    <property type="match status" value="1"/>
</dbReference>
<sequence>MSEPSLDQTEAPAVGAGALIRAARQRQGLHIAALAASIKVAPAKLEALEAGRYDELPDATFARALAQSVCRVLKIDAQPVLAQLPSSAPAALDKVDNGLNTPFRERPARMVPTEWLLPRQPALWLALLLLVAAAAFVLAPNAWWGRWLPGGGDETQIAAPTTTVIETPSTTPATSAIVPAAPTVVDEVPASAVALPPNPLPGASVPASVPPAVAGAGAQVRAVQASWIQAVDGRGQTLLARTLQAGETFELVGPRPYRLRIGNVRGTELLDRGQSVDLASRTRDNVLNIELP</sequence>
<evidence type="ECO:0000259" key="2">
    <source>
        <dbReference type="Pfam" id="PF13464"/>
    </source>
</evidence>
<proteinExistence type="predicted"/>
<dbReference type="InterPro" id="IPR001387">
    <property type="entry name" value="Cro/C1-type_HTH"/>
</dbReference>
<dbReference type="PANTHER" id="PTHR34475">
    <property type="match status" value="1"/>
</dbReference>
<dbReference type="Pfam" id="PF13464">
    <property type="entry name" value="RodZ_C"/>
    <property type="match status" value="1"/>
</dbReference>
<dbReference type="InterPro" id="IPR025194">
    <property type="entry name" value="RodZ-like_C"/>
</dbReference>
<dbReference type="EMBL" id="JABRWJ010000005">
    <property type="protein sequence ID" value="NRF68606.1"/>
    <property type="molecule type" value="Genomic_DNA"/>
</dbReference>
<keyword evidence="4" id="KW-1185">Reference proteome</keyword>
<evidence type="ECO:0000313" key="4">
    <source>
        <dbReference type="Proteomes" id="UP000737171"/>
    </source>
</evidence>
<protein>
    <submittedName>
        <fullName evidence="3">DUF4115 domain-containing protein</fullName>
    </submittedName>
</protein>
<organism evidence="3 4">
    <name type="scientific">Pseudaquabacterium terrae</name>
    <dbReference type="NCBI Taxonomy" id="2732868"/>
    <lineage>
        <taxon>Bacteria</taxon>
        <taxon>Pseudomonadati</taxon>
        <taxon>Pseudomonadota</taxon>
        <taxon>Betaproteobacteria</taxon>
        <taxon>Burkholderiales</taxon>
        <taxon>Sphaerotilaceae</taxon>
        <taxon>Pseudaquabacterium</taxon>
    </lineage>
</organism>
<keyword evidence="1" id="KW-0472">Membrane</keyword>
<evidence type="ECO:0000256" key="1">
    <source>
        <dbReference type="SAM" id="Phobius"/>
    </source>
</evidence>
<dbReference type="Pfam" id="PF13413">
    <property type="entry name" value="HTH_25"/>
    <property type="match status" value="1"/>
</dbReference>
<feature type="transmembrane region" description="Helical" evidence="1">
    <location>
        <begin position="122"/>
        <end position="139"/>
    </location>
</feature>